<comment type="subcellular location">
    <subcellularLocation>
        <location evidence="1">Vacuole membrane</location>
        <topology evidence="1">Multi-pass membrane protein</topology>
    </subcellularLocation>
</comment>
<dbReference type="SMART" id="SM00382">
    <property type="entry name" value="AAA"/>
    <property type="match status" value="2"/>
</dbReference>
<feature type="domain" description="ABC transmembrane type-1" evidence="12">
    <location>
        <begin position="116"/>
        <end position="396"/>
    </location>
</feature>
<dbReference type="CDD" id="cd18580">
    <property type="entry name" value="ABC_6TM_ABCC_D2"/>
    <property type="match status" value="1"/>
</dbReference>
<evidence type="ECO:0000259" key="11">
    <source>
        <dbReference type="PROSITE" id="PS50893"/>
    </source>
</evidence>
<feature type="domain" description="ABC transmembrane type-1" evidence="12">
    <location>
        <begin position="723"/>
        <end position="998"/>
    </location>
</feature>
<dbReference type="VEuPathDB" id="FungiDB:AeMF1_018781"/>
<dbReference type="SUPFAM" id="SSF52540">
    <property type="entry name" value="P-loop containing nucleoside triphosphate hydrolases"/>
    <property type="match status" value="2"/>
</dbReference>
<dbReference type="GO" id="GO:0140359">
    <property type="term" value="F:ABC-type transporter activity"/>
    <property type="evidence" value="ECO:0007669"/>
    <property type="project" value="InterPro"/>
</dbReference>
<dbReference type="InterPro" id="IPR003439">
    <property type="entry name" value="ABC_transporter-like_ATP-bd"/>
</dbReference>
<dbReference type="FunFam" id="1.20.1560.10:FF:000013">
    <property type="entry name" value="ABC transporter C family member 2"/>
    <property type="match status" value="1"/>
</dbReference>
<evidence type="ECO:0000313" key="13">
    <source>
        <dbReference type="EMBL" id="KAF0730164.1"/>
    </source>
</evidence>
<keyword evidence="8 10" id="KW-1133">Transmembrane helix</keyword>
<feature type="transmembrane region" description="Helical" evidence="10">
    <location>
        <begin position="107"/>
        <end position="127"/>
    </location>
</feature>
<reference evidence="13 14" key="1">
    <citation type="submission" date="2019-07" db="EMBL/GenBank/DDBJ databases">
        <title>Genomics analysis of Aphanomyces spp. identifies a new class of oomycete effector associated with host adaptation.</title>
        <authorList>
            <person name="Gaulin E."/>
        </authorList>
    </citation>
    <scope>NUCLEOTIDE SEQUENCE [LARGE SCALE GENOMIC DNA]</scope>
    <source>
        <strain evidence="13 14">ATCC 201684</strain>
    </source>
</reference>
<dbReference type="SUPFAM" id="SSF90123">
    <property type="entry name" value="ABC transporter transmembrane region"/>
    <property type="match status" value="2"/>
</dbReference>
<feature type="domain" description="ABC transporter" evidence="11">
    <location>
        <begin position="427"/>
        <end position="666"/>
    </location>
</feature>
<evidence type="ECO:0000256" key="3">
    <source>
        <dbReference type="ARBA" id="ARBA00022448"/>
    </source>
</evidence>
<keyword evidence="14" id="KW-1185">Reference proteome</keyword>
<keyword evidence="5" id="KW-0677">Repeat</keyword>
<feature type="domain" description="ABC transporter" evidence="11">
    <location>
        <begin position="1035"/>
        <end position="1266"/>
    </location>
</feature>
<dbReference type="InterPro" id="IPR036640">
    <property type="entry name" value="ABC1_TM_sf"/>
</dbReference>
<dbReference type="Pfam" id="PF00664">
    <property type="entry name" value="ABC_membrane"/>
    <property type="match status" value="2"/>
</dbReference>
<dbReference type="InterPro" id="IPR044726">
    <property type="entry name" value="ABCC_6TM_D2"/>
</dbReference>
<gene>
    <name evidence="13" type="ORF">Ae201684_012171</name>
</gene>
<evidence type="ECO:0000259" key="12">
    <source>
        <dbReference type="PROSITE" id="PS50929"/>
    </source>
</evidence>
<feature type="transmembrane region" description="Helical" evidence="10">
    <location>
        <begin position="379"/>
        <end position="399"/>
    </location>
</feature>
<dbReference type="GO" id="GO:0005524">
    <property type="term" value="F:ATP binding"/>
    <property type="evidence" value="ECO:0007669"/>
    <property type="project" value="UniProtKB-KW"/>
</dbReference>
<dbReference type="PROSITE" id="PS50893">
    <property type="entry name" value="ABC_TRANSPORTER_2"/>
    <property type="match status" value="2"/>
</dbReference>
<feature type="transmembrane region" description="Helical" evidence="10">
    <location>
        <begin position="147"/>
        <end position="170"/>
    </location>
</feature>
<dbReference type="Gene3D" id="1.20.1560.10">
    <property type="entry name" value="ABC transporter type 1, transmembrane domain"/>
    <property type="match status" value="2"/>
</dbReference>
<keyword evidence="7" id="KW-0067">ATP-binding</keyword>
<dbReference type="Pfam" id="PF00005">
    <property type="entry name" value="ABC_tran"/>
    <property type="match status" value="2"/>
</dbReference>
<dbReference type="PANTHER" id="PTHR24223">
    <property type="entry name" value="ATP-BINDING CASSETTE SUB-FAMILY C"/>
    <property type="match status" value="1"/>
</dbReference>
<evidence type="ECO:0000256" key="10">
    <source>
        <dbReference type="SAM" id="Phobius"/>
    </source>
</evidence>
<dbReference type="InterPro" id="IPR017871">
    <property type="entry name" value="ABC_transporter-like_CS"/>
</dbReference>
<keyword evidence="3" id="KW-0813">Transport</keyword>
<dbReference type="CDD" id="cd03244">
    <property type="entry name" value="ABCC_MRP_domain2"/>
    <property type="match status" value="1"/>
</dbReference>
<dbReference type="EMBL" id="VJMJ01000155">
    <property type="protein sequence ID" value="KAF0730164.1"/>
    <property type="molecule type" value="Genomic_DNA"/>
</dbReference>
<feature type="transmembrane region" description="Helical" evidence="10">
    <location>
        <begin position="716"/>
        <end position="737"/>
    </location>
</feature>
<evidence type="ECO:0000256" key="7">
    <source>
        <dbReference type="ARBA" id="ARBA00022840"/>
    </source>
</evidence>
<dbReference type="FunFam" id="3.40.50.300:FF:000074">
    <property type="entry name" value="Multidrug resistance-associated protein 5 isoform 1"/>
    <property type="match status" value="1"/>
</dbReference>
<protein>
    <submittedName>
        <fullName evidence="13">Uncharacterized protein</fullName>
    </submittedName>
</protein>
<sequence>MASDNAVYHSLASPKSDLPISKERPWREVPNPMGTSNWLIDALILWLEPMMFRGAKKTLMEEDVWKLTPGDTAAQLNARFDRFWKVEKTKPSPSFARAMMRTMQGKWIYSVGVYSAYAVLMLLQPSVIRSLLQYLQTREGDEVHTSLGITSGYGLAALLTSLSFLSVTMIDYGQYLASNLGVNAKSIVMDCVYLKALKLAGYAKRSMTSGEIVTLSSVDSERLFQGFLLGPWVIVAPVNVAVIFVLIGFTLGYIVGIVGGVVMALLLYVGYTTSTAIGTIRHQILKLQSERVKLTNEILQGVRVVKLYAWESFLEDQVGAIRKEELILLKKYQYARVLNTVALSIAPTLSLAICLVVYISLGNNLTPSLAFTTLAYMNVARLPCTVFSTSIMFASEALASCRRVGEFMLADEIDDTKRIEAGDAAKIEIQDGNFSWHFDPKNHDDNDGAEDSIATPVTLNNINLSITPKSLTIIVGAVGSGKSSLINAILGEIHQVSGSRRVAGRISYVCQEAWIQHASLKDNILFADEYDEARYDRVLSACQLKPDLAILPEGDATEIGERGINLSGGQKARVSLARAMYRENADIYLFDDPLSALDVHVAGAVFQDCIQNLLADKTVILVLNSHYHFLPKADRVLVMEDGTIVGDGSFDVIKAKFPHLNSFDDAAAEEDYVVVIPQAEASEATNKNGTLVQKEDRAIGAIASSIYVTYFKSTGWNGLVVIVTIVVAFSVSQATVVLTDWFMGYWAAHPGHNVRDVIVYCVLALVSMVLIWGRSVFILYLCVLCSRTLHAKLFKKVIQAPVNTFFDVTPVGRVLNRFSSDLDQVDSILPFFGVLALQFGFQIAGVIVVCAATSPYILIVYVPLVWLFQKIQVFYNRTSAELKRLESISRTPVINLISETINGISTIRAFDMTQYFAAKSRQVLDHNQSYFMVYRTSSRWLQMRLDWVSAVIIAGVSFISVASKSSIGVTAAGLGLTYASQMSAFLSRVTMSSSMVENIMTCVERLEHYNSLDTEGDKCRETVVAPAEWPAQGTISFESYSMRYRDHLDLVLRDVSFVANSGEKVGICGRTGSGKSSLMAALFRMVEAATGCIKIDGIDISQVNLHALRSRLTIIPQDPVLFSGSLRFNIDPSKQVADADLWNVLKKVHLADCLEGGLDFQVAEKGSNLSVGQRQLLCIARALLRQSRVVVLDEATANIDLESDRLIQQTIKECFRDVTMLIIAHRLDTIIDSDRILVMDRGSVIEYDSPQVLLAKEGGAFAELAKQAHVTL</sequence>
<dbReference type="InterPro" id="IPR050173">
    <property type="entry name" value="ABC_transporter_C-like"/>
</dbReference>
<feature type="transmembrane region" description="Helical" evidence="10">
    <location>
        <begin position="337"/>
        <end position="359"/>
    </location>
</feature>
<proteinExistence type="inferred from homology"/>
<dbReference type="InterPro" id="IPR011527">
    <property type="entry name" value="ABC1_TM_dom"/>
</dbReference>
<evidence type="ECO:0000256" key="2">
    <source>
        <dbReference type="ARBA" id="ARBA00009726"/>
    </source>
</evidence>
<organism evidence="13 14">
    <name type="scientific">Aphanomyces euteiches</name>
    <dbReference type="NCBI Taxonomy" id="100861"/>
    <lineage>
        <taxon>Eukaryota</taxon>
        <taxon>Sar</taxon>
        <taxon>Stramenopiles</taxon>
        <taxon>Oomycota</taxon>
        <taxon>Saprolegniomycetes</taxon>
        <taxon>Saprolegniales</taxon>
        <taxon>Verrucalvaceae</taxon>
        <taxon>Aphanomyces</taxon>
    </lineage>
</organism>
<dbReference type="PANTHER" id="PTHR24223:SF443">
    <property type="entry name" value="MULTIDRUG-RESISTANCE LIKE PROTEIN 1, ISOFORM I"/>
    <property type="match status" value="1"/>
</dbReference>
<evidence type="ECO:0000256" key="8">
    <source>
        <dbReference type="ARBA" id="ARBA00022989"/>
    </source>
</evidence>
<dbReference type="InterPro" id="IPR044746">
    <property type="entry name" value="ABCC_6TM_D1"/>
</dbReference>
<keyword evidence="6" id="KW-0547">Nucleotide-binding</keyword>
<dbReference type="Gene3D" id="3.40.50.300">
    <property type="entry name" value="P-loop containing nucleotide triphosphate hydrolases"/>
    <property type="match status" value="2"/>
</dbReference>
<dbReference type="InterPro" id="IPR003593">
    <property type="entry name" value="AAA+_ATPase"/>
</dbReference>
<dbReference type="Proteomes" id="UP000481153">
    <property type="component" value="Unassembled WGS sequence"/>
</dbReference>
<evidence type="ECO:0000256" key="6">
    <source>
        <dbReference type="ARBA" id="ARBA00022741"/>
    </source>
</evidence>
<feature type="transmembrane region" description="Helical" evidence="10">
    <location>
        <begin position="757"/>
        <end position="786"/>
    </location>
</feature>
<evidence type="ECO:0000256" key="5">
    <source>
        <dbReference type="ARBA" id="ARBA00022737"/>
    </source>
</evidence>
<keyword evidence="9 10" id="KW-0472">Membrane</keyword>
<keyword evidence="4 10" id="KW-0812">Transmembrane</keyword>
<dbReference type="GO" id="GO:0016887">
    <property type="term" value="F:ATP hydrolysis activity"/>
    <property type="evidence" value="ECO:0007669"/>
    <property type="project" value="InterPro"/>
</dbReference>
<name>A0A6G0WRU3_9STRA</name>
<dbReference type="PROSITE" id="PS00211">
    <property type="entry name" value="ABC_TRANSPORTER_1"/>
    <property type="match status" value="2"/>
</dbReference>
<dbReference type="CDD" id="cd18579">
    <property type="entry name" value="ABC_6TM_ABCC_D1"/>
    <property type="match status" value="1"/>
</dbReference>
<dbReference type="AlphaFoldDB" id="A0A6G0WRU3"/>
<feature type="transmembrane region" description="Helical" evidence="10">
    <location>
        <begin position="253"/>
        <end position="271"/>
    </location>
</feature>
<dbReference type="GO" id="GO:0005774">
    <property type="term" value="C:vacuolar membrane"/>
    <property type="evidence" value="ECO:0007669"/>
    <property type="project" value="UniProtKB-SubCell"/>
</dbReference>
<accession>A0A6G0WRU3</accession>
<dbReference type="InterPro" id="IPR027417">
    <property type="entry name" value="P-loop_NTPase"/>
</dbReference>
<evidence type="ECO:0000256" key="1">
    <source>
        <dbReference type="ARBA" id="ARBA00004128"/>
    </source>
</evidence>
<dbReference type="PROSITE" id="PS50929">
    <property type="entry name" value="ABC_TM1F"/>
    <property type="match status" value="2"/>
</dbReference>
<comment type="similarity">
    <text evidence="2">Belongs to the ABC transporter superfamily. ABCC family. Conjugate transporter (TC 3.A.1.208) subfamily.</text>
</comment>
<evidence type="ECO:0000256" key="9">
    <source>
        <dbReference type="ARBA" id="ARBA00023136"/>
    </source>
</evidence>
<feature type="transmembrane region" description="Helical" evidence="10">
    <location>
        <begin position="227"/>
        <end position="247"/>
    </location>
</feature>
<evidence type="ECO:0000256" key="4">
    <source>
        <dbReference type="ARBA" id="ARBA00022692"/>
    </source>
</evidence>
<dbReference type="FunFam" id="3.40.50.300:FF:000997">
    <property type="entry name" value="Multidrug resistance-associated protein 1"/>
    <property type="match status" value="1"/>
</dbReference>
<dbReference type="CDD" id="cd03250">
    <property type="entry name" value="ABCC_MRP_domain1"/>
    <property type="match status" value="1"/>
</dbReference>
<evidence type="ECO:0000313" key="14">
    <source>
        <dbReference type="Proteomes" id="UP000481153"/>
    </source>
</evidence>
<feature type="transmembrane region" description="Helical" evidence="10">
    <location>
        <begin position="855"/>
        <end position="875"/>
    </location>
</feature>
<comment type="caution">
    <text evidence="13">The sequence shown here is derived from an EMBL/GenBank/DDBJ whole genome shotgun (WGS) entry which is preliminary data.</text>
</comment>